<evidence type="ECO:0000256" key="1">
    <source>
        <dbReference type="SAM" id="MobiDB-lite"/>
    </source>
</evidence>
<keyword evidence="4" id="KW-1185">Reference proteome</keyword>
<dbReference type="InterPro" id="IPR042470">
    <property type="entry name" value="RMI1_N_C_sf"/>
</dbReference>
<dbReference type="Gene3D" id="2.40.50.770">
    <property type="entry name" value="RecQ-mediated genome instability protein Rmi1, C-terminal domain"/>
    <property type="match status" value="1"/>
</dbReference>
<feature type="compositionally biased region" description="Polar residues" evidence="1">
    <location>
        <begin position="192"/>
        <end position="221"/>
    </location>
</feature>
<feature type="compositionally biased region" description="Basic and acidic residues" evidence="1">
    <location>
        <begin position="179"/>
        <end position="191"/>
    </location>
</feature>
<sequence length="266" mass="30415">MERMKERCWYLTKQGFDIVSDDGAISEIPKLVKRALHLDLREIGSGEGEITQAPKNNEESRSAPRMLKLYLTDGKNNYQAVEIENISSIRTQKGGQGGYHPPSTYLEDTKSSKRNNNENYNASQHGNYSALNNPHHGKPPRFQKNQETHHQQESNFKGNHNKSTQPNDRNKNTSGNSRNDFHNSFEGEKSNRQNSDSSHSLQNPSQYFETSKSYTTNTTDRNYNKNQLNRNNQTNDFNVNNFVRGGGQKNSNDYNSNNGNLHIIFQ</sequence>
<dbReference type="Proteomes" id="UP001168990">
    <property type="component" value="Unassembled WGS sequence"/>
</dbReference>
<reference evidence="3" key="1">
    <citation type="journal article" date="2023" name="bioRxiv">
        <title>Scaffold-level genome assemblies of two parasitoid biocontrol wasps reveal the parthenogenesis mechanism and an associated novel virus.</title>
        <authorList>
            <person name="Inwood S."/>
            <person name="Skelly J."/>
            <person name="Guhlin J."/>
            <person name="Harrop T."/>
            <person name="Goldson S."/>
            <person name="Dearden P."/>
        </authorList>
    </citation>
    <scope>NUCLEOTIDE SEQUENCE</scope>
    <source>
        <strain evidence="3">Irish</strain>
        <tissue evidence="3">Whole body</tissue>
    </source>
</reference>
<evidence type="ECO:0000313" key="4">
    <source>
        <dbReference type="Proteomes" id="UP001168990"/>
    </source>
</evidence>
<gene>
    <name evidence="3" type="ORF">PV328_000375</name>
</gene>
<reference evidence="3" key="2">
    <citation type="submission" date="2023-03" db="EMBL/GenBank/DDBJ databases">
        <authorList>
            <person name="Inwood S.N."/>
            <person name="Skelly J.G."/>
            <person name="Guhlin J."/>
            <person name="Harrop T.W.R."/>
            <person name="Goldson S.G."/>
            <person name="Dearden P.K."/>
        </authorList>
    </citation>
    <scope>NUCLEOTIDE SEQUENCE</scope>
    <source>
        <strain evidence="3">Irish</strain>
        <tissue evidence="3">Whole body</tissue>
    </source>
</reference>
<protein>
    <recommendedName>
        <fullName evidence="2">RecQ mediated genome instability protein 1 OB-fold domain-containing protein</fullName>
    </recommendedName>
</protein>
<proteinExistence type="predicted"/>
<name>A0AA39FUS9_9HYME</name>
<feature type="domain" description="RecQ mediated genome instability protein 1 OB-fold" evidence="2">
    <location>
        <begin position="52"/>
        <end position="91"/>
    </location>
</feature>
<organism evidence="3 4">
    <name type="scientific">Microctonus aethiopoides</name>
    <dbReference type="NCBI Taxonomy" id="144406"/>
    <lineage>
        <taxon>Eukaryota</taxon>
        <taxon>Metazoa</taxon>
        <taxon>Ecdysozoa</taxon>
        <taxon>Arthropoda</taxon>
        <taxon>Hexapoda</taxon>
        <taxon>Insecta</taxon>
        <taxon>Pterygota</taxon>
        <taxon>Neoptera</taxon>
        <taxon>Endopterygota</taxon>
        <taxon>Hymenoptera</taxon>
        <taxon>Apocrita</taxon>
        <taxon>Ichneumonoidea</taxon>
        <taxon>Braconidae</taxon>
        <taxon>Euphorinae</taxon>
        <taxon>Microctonus</taxon>
    </lineage>
</organism>
<comment type="caution">
    <text evidence="3">The sequence shown here is derived from an EMBL/GenBank/DDBJ whole genome shotgun (WGS) entry which is preliminary data.</text>
</comment>
<feature type="compositionally biased region" description="Low complexity" evidence="1">
    <location>
        <begin position="224"/>
        <end position="241"/>
    </location>
</feature>
<dbReference type="InterPro" id="IPR013894">
    <property type="entry name" value="RMI1_OB"/>
</dbReference>
<evidence type="ECO:0000313" key="3">
    <source>
        <dbReference type="EMBL" id="KAK0176219.1"/>
    </source>
</evidence>
<feature type="compositionally biased region" description="Polar residues" evidence="1">
    <location>
        <begin position="117"/>
        <end position="132"/>
    </location>
</feature>
<accession>A0AA39FUS9</accession>
<feature type="compositionally biased region" description="Polar residues" evidence="1">
    <location>
        <begin position="153"/>
        <end position="178"/>
    </location>
</feature>
<evidence type="ECO:0000259" key="2">
    <source>
        <dbReference type="Pfam" id="PF08585"/>
    </source>
</evidence>
<dbReference type="Pfam" id="PF08585">
    <property type="entry name" value="RMI1_N_C"/>
    <property type="match status" value="1"/>
</dbReference>
<feature type="region of interest" description="Disordered" evidence="1">
    <location>
        <begin position="89"/>
        <end position="266"/>
    </location>
</feature>
<feature type="compositionally biased region" description="Low complexity" evidence="1">
    <location>
        <begin position="250"/>
        <end position="260"/>
    </location>
</feature>
<dbReference type="EMBL" id="JAQQBS010000001">
    <property type="protein sequence ID" value="KAK0176219.1"/>
    <property type="molecule type" value="Genomic_DNA"/>
</dbReference>
<dbReference type="AlphaFoldDB" id="A0AA39FUS9"/>